<evidence type="ECO:0000313" key="2">
    <source>
        <dbReference type="Proteomes" id="UP001201812"/>
    </source>
</evidence>
<keyword evidence="2" id="KW-1185">Reference proteome</keyword>
<dbReference type="AlphaFoldDB" id="A0AAD4QWX8"/>
<dbReference type="EMBL" id="JAKKPZ010000488">
    <property type="protein sequence ID" value="KAI1694632.1"/>
    <property type="molecule type" value="Genomic_DNA"/>
</dbReference>
<protein>
    <submittedName>
        <fullName evidence="1">Uncharacterized protein</fullName>
    </submittedName>
</protein>
<evidence type="ECO:0000313" key="1">
    <source>
        <dbReference type="EMBL" id="KAI1694632.1"/>
    </source>
</evidence>
<reference evidence="1" key="1">
    <citation type="submission" date="2022-01" db="EMBL/GenBank/DDBJ databases">
        <title>Genome Sequence Resource for Two Populations of Ditylenchus destructor, the Migratory Endoparasitic Phytonematode.</title>
        <authorList>
            <person name="Zhang H."/>
            <person name="Lin R."/>
            <person name="Xie B."/>
        </authorList>
    </citation>
    <scope>NUCLEOTIDE SEQUENCE</scope>
    <source>
        <strain evidence="1">BazhouSP</strain>
    </source>
</reference>
<dbReference type="Proteomes" id="UP001201812">
    <property type="component" value="Unassembled WGS sequence"/>
</dbReference>
<sequence length="179" mass="20635">MDLPEFMKVSSLDIHLKKSFYKFYTVPFDASRPQISEEDICVWLHANPNSGESSQLVPRKMNIVIFYLDSAFIFKLVKMISEIFFASTDLCSFDLSLKCPIRYSRYDYAILDQKGIASGITQLFSSLSPDIFTYSIFGEVHRFPSILAEVHRITLKKKATDETLTVEIRRQKVTIARRA</sequence>
<organism evidence="1 2">
    <name type="scientific">Ditylenchus destructor</name>
    <dbReference type="NCBI Taxonomy" id="166010"/>
    <lineage>
        <taxon>Eukaryota</taxon>
        <taxon>Metazoa</taxon>
        <taxon>Ecdysozoa</taxon>
        <taxon>Nematoda</taxon>
        <taxon>Chromadorea</taxon>
        <taxon>Rhabditida</taxon>
        <taxon>Tylenchina</taxon>
        <taxon>Tylenchomorpha</taxon>
        <taxon>Sphaerularioidea</taxon>
        <taxon>Anguinidae</taxon>
        <taxon>Anguininae</taxon>
        <taxon>Ditylenchus</taxon>
    </lineage>
</organism>
<proteinExistence type="predicted"/>
<gene>
    <name evidence="1" type="ORF">DdX_20013</name>
</gene>
<comment type="caution">
    <text evidence="1">The sequence shown here is derived from an EMBL/GenBank/DDBJ whole genome shotgun (WGS) entry which is preliminary data.</text>
</comment>
<accession>A0AAD4QWX8</accession>
<name>A0AAD4QWX8_9BILA</name>